<dbReference type="SUPFAM" id="SSF53098">
    <property type="entry name" value="Ribonuclease H-like"/>
    <property type="match status" value="1"/>
</dbReference>
<evidence type="ECO:0000256" key="2">
    <source>
        <dbReference type="ARBA" id="ARBA00022695"/>
    </source>
</evidence>
<sequence>MDPLKYIFQKTMPTGKLAKWQMLLSEFDIVYVTQKAIKALALADHSQKIPLIKSMNRSRLIFTMKKYHLWVKIFLKRILARDYSLMERLITKEKNYLYNPPVLVPLRDGSPLLLHFSISDNAFGCVLGQHDETGKKERAIYYISKKFTPYESRYTLLERTCCGLTWIAQKLRHYLSSYTTYLICRIDLLKYIFHKAMPTEKLAKWQMLLSEFDIVYVTQKAIKAQALADHLAENPIDEEVANHQGKGIRAVLVSESGQHYPMADACAFGLKMAIVMNVHELLVIGDSDLLIQKVQAEWAVKKPNITPYVQYIQTLCRRFRKIEFRHTPRTQNELADALTTIASMI</sequence>
<reference evidence="10" key="2">
    <citation type="submission" date="2025-08" db="UniProtKB">
        <authorList>
            <consortium name="RefSeq"/>
        </authorList>
    </citation>
    <scope>IDENTIFICATION</scope>
</reference>
<dbReference type="InterPro" id="IPR002156">
    <property type="entry name" value="RNaseH_domain"/>
</dbReference>
<proteinExistence type="predicted"/>
<dbReference type="PANTHER" id="PTHR48475:SF1">
    <property type="entry name" value="RNASE H TYPE-1 DOMAIN-CONTAINING PROTEIN"/>
    <property type="match status" value="1"/>
</dbReference>
<dbReference type="InterPro" id="IPR036397">
    <property type="entry name" value="RNaseH_sf"/>
</dbReference>
<dbReference type="Proteomes" id="UP000694930">
    <property type="component" value="Chromosome 7"/>
</dbReference>
<keyword evidence="2" id="KW-0548">Nucleotidyltransferase</keyword>
<keyword evidence="1" id="KW-0808">Transferase</keyword>
<evidence type="ECO:0000256" key="1">
    <source>
        <dbReference type="ARBA" id="ARBA00022679"/>
    </source>
</evidence>
<evidence type="ECO:0000256" key="5">
    <source>
        <dbReference type="ARBA" id="ARBA00022801"/>
    </source>
</evidence>
<evidence type="ECO:0000256" key="3">
    <source>
        <dbReference type="ARBA" id="ARBA00022722"/>
    </source>
</evidence>
<dbReference type="Pfam" id="PF17917">
    <property type="entry name" value="RT_RNaseH"/>
    <property type="match status" value="1"/>
</dbReference>
<dbReference type="Gene3D" id="3.30.420.10">
    <property type="entry name" value="Ribonuclease H-like superfamily/Ribonuclease H"/>
    <property type="match status" value="1"/>
</dbReference>
<reference evidence="9" key="1">
    <citation type="journal article" date="2014" name="Nat. Genet.">
        <title>The genome of the stress-tolerant wild tomato species Solanum pennellii.</title>
        <authorList>
            <person name="Bolger A."/>
            <person name="Scossa F."/>
            <person name="Bolger M.E."/>
            <person name="Lanz C."/>
            <person name="Maumus F."/>
            <person name="Tohge T."/>
            <person name="Quesneville H."/>
            <person name="Alseekh S."/>
            <person name="Sorensen I."/>
            <person name="Lichtenstein G."/>
            <person name="Fich E.A."/>
            <person name="Conte M."/>
            <person name="Keller H."/>
            <person name="Schneeberger K."/>
            <person name="Schwacke R."/>
            <person name="Ofner I."/>
            <person name="Vrebalov J."/>
            <person name="Xu Y."/>
            <person name="Osorio S."/>
            <person name="Aflitos S.A."/>
            <person name="Schijlen E."/>
            <person name="Jimenez-Gomez J.M."/>
            <person name="Ryngajllo M."/>
            <person name="Kimura S."/>
            <person name="Kumar R."/>
            <person name="Koenig D."/>
            <person name="Headland L.R."/>
            <person name="Maloof J.N."/>
            <person name="Sinha N."/>
            <person name="van Ham R.C."/>
            <person name="Lankhorst R.K."/>
            <person name="Mao L."/>
            <person name="Vogel A."/>
            <person name="Arsova B."/>
            <person name="Panstruga R."/>
            <person name="Fei Z."/>
            <person name="Rose J.K."/>
            <person name="Zamir D."/>
            <person name="Carrari F."/>
            <person name="Giovannoni J.J."/>
            <person name="Weigel D."/>
            <person name="Usadel B."/>
            <person name="Fernie A.R."/>
        </authorList>
    </citation>
    <scope>NUCLEOTIDE SEQUENCE [LARGE SCALE GENOMIC DNA]</scope>
    <source>
        <strain evidence="9">cv. LA0716</strain>
    </source>
</reference>
<organism evidence="9 10">
    <name type="scientific">Solanum pennellii</name>
    <name type="common">Tomato</name>
    <name type="synonym">Lycopersicon pennellii</name>
    <dbReference type="NCBI Taxonomy" id="28526"/>
    <lineage>
        <taxon>Eukaryota</taxon>
        <taxon>Viridiplantae</taxon>
        <taxon>Streptophyta</taxon>
        <taxon>Embryophyta</taxon>
        <taxon>Tracheophyta</taxon>
        <taxon>Spermatophyta</taxon>
        <taxon>Magnoliopsida</taxon>
        <taxon>eudicotyledons</taxon>
        <taxon>Gunneridae</taxon>
        <taxon>Pentapetalae</taxon>
        <taxon>asterids</taxon>
        <taxon>lamiids</taxon>
        <taxon>Solanales</taxon>
        <taxon>Solanaceae</taxon>
        <taxon>Solanoideae</taxon>
        <taxon>Solaneae</taxon>
        <taxon>Solanum</taxon>
        <taxon>Solanum subgen. Lycopersicon</taxon>
    </lineage>
</organism>
<dbReference type="RefSeq" id="XP_027774311.1">
    <property type="nucleotide sequence ID" value="XM_027918510.1"/>
</dbReference>
<evidence type="ECO:0000313" key="10">
    <source>
        <dbReference type="RefSeq" id="XP_027774311.1"/>
    </source>
</evidence>
<dbReference type="InterPro" id="IPR043502">
    <property type="entry name" value="DNA/RNA_pol_sf"/>
</dbReference>
<evidence type="ECO:0000259" key="8">
    <source>
        <dbReference type="Pfam" id="PF17917"/>
    </source>
</evidence>
<keyword evidence="4" id="KW-0255">Endonuclease</keyword>
<name>A0ABM1VEZ3_SOLPN</name>
<keyword evidence="3" id="KW-0540">Nuclease</keyword>
<evidence type="ECO:0000256" key="6">
    <source>
        <dbReference type="ARBA" id="ARBA00022918"/>
    </source>
</evidence>
<keyword evidence="6" id="KW-0695">RNA-directed DNA polymerase</keyword>
<dbReference type="SUPFAM" id="SSF56672">
    <property type="entry name" value="DNA/RNA polymerases"/>
    <property type="match status" value="1"/>
</dbReference>
<dbReference type="InterPro" id="IPR012337">
    <property type="entry name" value="RNaseH-like_sf"/>
</dbReference>
<accession>A0ABM1VEZ3</accession>
<dbReference type="GeneID" id="114078014"/>
<dbReference type="Pfam" id="PF13456">
    <property type="entry name" value="RVT_3"/>
    <property type="match status" value="1"/>
</dbReference>
<keyword evidence="5" id="KW-0378">Hydrolase</keyword>
<keyword evidence="9" id="KW-1185">Reference proteome</keyword>
<dbReference type="InterPro" id="IPR041373">
    <property type="entry name" value="RT_RNaseH"/>
</dbReference>
<evidence type="ECO:0000259" key="7">
    <source>
        <dbReference type="Pfam" id="PF13456"/>
    </source>
</evidence>
<feature type="domain" description="Reverse transcriptase RNase H-like" evidence="8">
    <location>
        <begin position="111"/>
        <end position="212"/>
    </location>
</feature>
<feature type="domain" description="RNase H type-1" evidence="7">
    <location>
        <begin position="264"/>
        <end position="339"/>
    </location>
</feature>
<evidence type="ECO:0000313" key="9">
    <source>
        <dbReference type="Proteomes" id="UP000694930"/>
    </source>
</evidence>
<protein>
    <submittedName>
        <fullName evidence="10">Uncharacterized protein LOC114078014</fullName>
    </submittedName>
</protein>
<dbReference type="PANTHER" id="PTHR48475">
    <property type="entry name" value="RIBONUCLEASE H"/>
    <property type="match status" value="1"/>
</dbReference>
<evidence type="ECO:0000256" key="4">
    <source>
        <dbReference type="ARBA" id="ARBA00022759"/>
    </source>
</evidence>
<gene>
    <name evidence="10" type="primary">LOC114078014</name>
</gene>